<dbReference type="OrthoDB" id="10641969at2759"/>
<feature type="region of interest" description="Disordered" evidence="1">
    <location>
        <begin position="82"/>
        <end position="102"/>
    </location>
</feature>
<feature type="compositionally biased region" description="Low complexity" evidence="1">
    <location>
        <begin position="204"/>
        <end position="215"/>
    </location>
</feature>
<feature type="compositionally biased region" description="Polar residues" evidence="1">
    <location>
        <begin position="185"/>
        <end position="203"/>
    </location>
</feature>
<proteinExistence type="predicted"/>
<feature type="compositionally biased region" description="Basic residues" evidence="1">
    <location>
        <begin position="536"/>
        <end position="550"/>
    </location>
</feature>
<comment type="caution">
    <text evidence="2">The sequence shown here is derived from an EMBL/GenBank/DDBJ whole genome shotgun (WGS) entry which is preliminary data.</text>
</comment>
<feature type="region of interest" description="Disordered" evidence="1">
    <location>
        <begin position="371"/>
        <end position="415"/>
    </location>
</feature>
<evidence type="ECO:0000313" key="3">
    <source>
        <dbReference type="Proteomes" id="UP000310158"/>
    </source>
</evidence>
<feature type="compositionally biased region" description="Polar residues" evidence="1">
    <location>
        <begin position="373"/>
        <end position="389"/>
    </location>
</feature>
<name>A0A4S4M6T2_9AGAM</name>
<evidence type="ECO:0000313" key="2">
    <source>
        <dbReference type="EMBL" id="THH20238.1"/>
    </source>
</evidence>
<sequence>MINYAHRTKGRNGRAPGQTLQSSPQSPIESPAPPVFTIYAHTLTNAASIAHAVSKRFTHRSRKLGGRKRFVVSHSSKVASPWRRKQSSILSPSSKKNRCGDRKEEGIAVDAVKTRLQLMGVDYDEEETTSLMCKLEHMSQADATTTFSPPTTPLSLYSTTPKSISPLCLPFCPMDSSPRPLNFRSTTTSLQLPQTPVDTPSVETTYYSPQSTNSSTSSFDDPFALALELEPEPVQVKSPYFESLIFAASEVRIPSSQRSDLGLCASRSMTPAGSSTNLRPASPATTSESLVPDISDPFVSLGSKQSLVSSSRAALKQDSLTVCHEDQVLHIADPNGLKGPVLLMETIGCMPRTKYSGSGKSSMPAALDVLDTSGVTSPSQPIDVSTSQAELPDAQTPKETNPSNTPTTRNSLSKVQLPLTPVSLAKPKLITSSYFEKENIHNSRFSTKPPLGLGAVTTRANDNTVASPIPLPLREKLALNRVLLASIDSSSSVDRGIPSGFDPAEAPSARFATSVSGQSLGGTSTGWNDPDFGSMRGRRSSTKAFVRKRPSTLNVDIPSPPPIIQDDPDQSGSLSGAESTSHDTDLEAGDAALERQRQGVGFDTHTLPEEVVSVNSTSRSGTMKGWVRMLGSALTNSWKVSKSGKTDTQLREQ</sequence>
<feature type="compositionally biased region" description="Basic residues" evidence="1">
    <location>
        <begin position="1"/>
        <end position="12"/>
    </location>
</feature>
<organism evidence="2 3">
    <name type="scientific">Bondarzewia mesenterica</name>
    <dbReference type="NCBI Taxonomy" id="1095465"/>
    <lineage>
        <taxon>Eukaryota</taxon>
        <taxon>Fungi</taxon>
        <taxon>Dikarya</taxon>
        <taxon>Basidiomycota</taxon>
        <taxon>Agaricomycotina</taxon>
        <taxon>Agaricomycetes</taxon>
        <taxon>Russulales</taxon>
        <taxon>Bondarzewiaceae</taxon>
        <taxon>Bondarzewia</taxon>
    </lineage>
</organism>
<evidence type="ECO:0000256" key="1">
    <source>
        <dbReference type="SAM" id="MobiDB-lite"/>
    </source>
</evidence>
<protein>
    <submittedName>
        <fullName evidence="2">Uncharacterized protein</fullName>
    </submittedName>
</protein>
<feature type="region of interest" description="Disordered" evidence="1">
    <location>
        <begin position="1"/>
        <end position="33"/>
    </location>
</feature>
<reference evidence="2 3" key="1">
    <citation type="submission" date="2019-02" db="EMBL/GenBank/DDBJ databases">
        <title>Genome sequencing of the rare red list fungi Bondarzewia mesenterica.</title>
        <authorList>
            <person name="Buettner E."/>
            <person name="Kellner H."/>
        </authorList>
    </citation>
    <scope>NUCLEOTIDE SEQUENCE [LARGE SCALE GENOMIC DNA]</scope>
    <source>
        <strain evidence="2 3">DSM 108281</strain>
    </source>
</reference>
<feature type="region of interest" description="Disordered" evidence="1">
    <location>
        <begin position="515"/>
        <end position="586"/>
    </location>
</feature>
<feature type="compositionally biased region" description="Polar residues" evidence="1">
    <location>
        <begin position="18"/>
        <end position="28"/>
    </location>
</feature>
<feature type="region of interest" description="Disordered" evidence="1">
    <location>
        <begin position="185"/>
        <end position="215"/>
    </location>
</feature>
<dbReference type="AlphaFoldDB" id="A0A4S4M6T2"/>
<keyword evidence="3" id="KW-1185">Reference proteome</keyword>
<accession>A0A4S4M6T2</accession>
<feature type="compositionally biased region" description="Low complexity" evidence="1">
    <location>
        <begin position="400"/>
        <end position="411"/>
    </location>
</feature>
<feature type="compositionally biased region" description="Polar residues" evidence="1">
    <location>
        <begin position="267"/>
        <end position="289"/>
    </location>
</feature>
<gene>
    <name evidence="2" type="ORF">EW146_g1076</name>
</gene>
<dbReference type="Proteomes" id="UP000310158">
    <property type="component" value="Unassembled WGS sequence"/>
</dbReference>
<dbReference type="EMBL" id="SGPL01000026">
    <property type="protein sequence ID" value="THH20238.1"/>
    <property type="molecule type" value="Genomic_DNA"/>
</dbReference>
<feature type="region of interest" description="Disordered" evidence="1">
    <location>
        <begin position="266"/>
        <end position="289"/>
    </location>
</feature>